<dbReference type="Proteomes" id="UP000054018">
    <property type="component" value="Unassembled WGS sequence"/>
</dbReference>
<dbReference type="Pfam" id="PF00012">
    <property type="entry name" value="HSP70"/>
    <property type="match status" value="1"/>
</dbReference>
<dbReference type="STRING" id="765257.A0A0C9Z8L3"/>
<keyword evidence="3" id="KW-0067">ATP-binding</keyword>
<name>A0A0C9Z8L3_9AGAM</name>
<evidence type="ECO:0000256" key="2">
    <source>
        <dbReference type="ARBA" id="ARBA00022741"/>
    </source>
</evidence>
<dbReference type="GO" id="GO:0140662">
    <property type="term" value="F:ATP-dependent protein folding chaperone"/>
    <property type="evidence" value="ECO:0007669"/>
    <property type="project" value="InterPro"/>
</dbReference>
<evidence type="ECO:0000256" key="3">
    <source>
        <dbReference type="ARBA" id="ARBA00022840"/>
    </source>
</evidence>
<dbReference type="InterPro" id="IPR013126">
    <property type="entry name" value="Hsp_70_fam"/>
</dbReference>
<dbReference type="PRINTS" id="PR00301">
    <property type="entry name" value="HEATSHOCK70"/>
</dbReference>
<dbReference type="EMBL" id="KN833797">
    <property type="protein sequence ID" value="KIK18742.1"/>
    <property type="molecule type" value="Genomic_DNA"/>
</dbReference>
<gene>
    <name evidence="4" type="ORF">PISMIDRAFT_14127</name>
</gene>
<accession>A0A0C9Z8L3</accession>
<reference evidence="4 5" key="1">
    <citation type="submission" date="2014-04" db="EMBL/GenBank/DDBJ databases">
        <authorList>
            <consortium name="DOE Joint Genome Institute"/>
            <person name="Kuo A."/>
            <person name="Kohler A."/>
            <person name="Costa M.D."/>
            <person name="Nagy L.G."/>
            <person name="Floudas D."/>
            <person name="Copeland A."/>
            <person name="Barry K.W."/>
            <person name="Cichocki N."/>
            <person name="Veneault-Fourrey C."/>
            <person name="LaButti K."/>
            <person name="Lindquist E.A."/>
            <person name="Lipzen A."/>
            <person name="Lundell T."/>
            <person name="Morin E."/>
            <person name="Murat C."/>
            <person name="Sun H."/>
            <person name="Tunlid A."/>
            <person name="Henrissat B."/>
            <person name="Grigoriev I.V."/>
            <person name="Hibbett D.S."/>
            <person name="Martin F."/>
            <person name="Nordberg H.P."/>
            <person name="Cantor M.N."/>
            <person name="Hua S.X."/>
        </authorList>
    </citation>
    <scope>NUCLEOTIDE SEQUENCE [LARGE SCALE GENOMIC DNA]</scope>
    <source>
        <strain evidence="4 5">441</strain>
    </source>
</reference>
<dbReference type="Gene3D" id="3.90.640.10">
    <property type="entry name" value="Actin, Chain A, domain 4"/>
    <property type="match status" value="2"/>
</dbReference>
<evidence type="ECO:0000313" key="5">
    <source>
        <dbReference type="Proteomes" id="UP000054018"/>
    </source>
</evidence>
<comment type="similarity">
    <text evidence="1">Belongs to the heat shock protein 70 family.</text>
</comment>
<proteinExistence type="inferred from homology"/>
<dbReference type="SUPFAM" id="SSF53067">
    <property type="entry name" value="Actin-like ATPase domain"/>
    <property type="match status" value="2"/>
</dbReference>
<dbReference type="OrthoDB" id="2401965at2759"/>
<reference evidence="5" key="2">
    <citation type="submission" date="2015-01" db="EMBL/GenBank/DDBJ databases">
        <title>Evolutionary Origins and Diversification of the Mycorrhizal Mutualists.</title>
        <authorList>
            <consortium name="DOE Joint Genome Institute"/>
            <consortium name="Mycorrhizal Genomics Consortium"/>
            <person name="Kohler A."/>
            <person name="Kuo A."/>
            <person name="Nagy L.G."/>
            <person name="Floudas D."/>
            <person name="Copeland A."/>
            <person name="Barry K.W."/>
            <person name="Cichocki N."/>
            <person name="Veneault-Fourrey C."/>
            <person name="LaButti K."/>
            <person name="Lindquist E.A."/>
            <person name="Lipzen A."/>
            <person name="Lundell T."/>
            <person name="Morin E."/>
            <person name="Murat C."/>
            <person name="Riley R."/>
            <person name="Ohm R."/>
            <person name="Sun H."/>
            <person name="Tunlid A."/>
            <person name="Henrissat B."/>
            <person name="Grigoriev I.V."/>
            <person name="Hibbett D.S."/>
            <person name="Martin F."/>
        </authorList>
    </citation>
    <scope>NUCLEOTIDE SEQUENCE [LARGE SCALE GENOMIC DNA]</scope>
    <source>
        <strain evidence="5">441</strain>
    </source>
</reference>
<dbReference type="HOGENOM" id="CLU_1504037_0_0_1"/>
<organism evidence="4 5">
    <name type="scientific">Pisolithus microcarpus 441</name>
    <dbReference type="NCBI Taxonomy" id="765257"/>
    <lineage>
        <taxon>Eukaryota</taxon>
        <taxon>Fungi</taxon>
        <taxon>Dikarya</taxon>
        <taxon>Basidiomycota</taxon>
        <taxon>Agaricomycotina</taxon>
        <taxon>Agaricomycetes</taxon>
        <taxon>Agaricomycetidae</taxon>
        <taxon>Boletales</taxon>
        <taxon>Sclerodermatineae</taxon>
        <taxon>Pisolithaceae</taxon>
        <taxon>Pisolithus</taxon>
    </lineage>
</organism>
<dbReference type="AlphaFoldDB" id="A0A0C9Z8L3"/>
<dbReference type="GO" id="GO:0005524">
    <property type="term" value="F:ATP binding"/>
    <property type="evidence" value="ECO:0007669"/>
    <property type="project" value="UniProtKB-KW"/>
</dbReference>
<protein>
    <submittedName>
        <fullName evidence="4">Uncharacterized protein</fullName>
    </submittedName>
</protein>
<sequence length="179" mass="19647">MHKGVFKVKSTNRDTHLGGEDFDISLVNHILSKFREGSSIDQVFITVPAYFNNAQRQATEDAGQIAGIEVCHVINEPMAAVLAYGLDRAEPSVIAVYNLGGGTFDIPSWRCIRESSRSSQLMETPALVARTSTSLVNHILNEVREGSSIDLGHNCMAIQRICKATEKAKDRAVGYNPDR</sequence>
<dbReference type="InterPro" id="IPR043129">
    <property type="entry name" value="ATPase_NBD"/>
</dbReference>
<keyword evidence="5" id="KW-1185">Reference proteome</keyword>
<dbReference type="FunFam" id="3.30.420.40:FF:000028">
    <property type="entry name" value="heat shock 70 kDa protein-like"/>
    <property type="match status" value="1"/>
</dbReference>
<dbReference type="PANTHER" id="PTHR19375">
    <property type="entry name" value="HEAT SHOCK PROTEIN 70KDA"/>
    <property type="match status" value="1"/>
</dbReference>
<evidence type="ECO:0000313" key="4">
    <source>
        <dbReference type="EMBL" id="KIK18742.1"/>
    </source>
</evidence>
<evidence type="ECO:0000256" key="1">
    <source>
        <dbReference type="ARBA" id="ARBA00007381"/>
    </source>
</evidence>
<dbReference type="Gene3D" id="3.30.420.40">
    <property type="match status" value="3"/>
</dbReference>
<keyword evidence="2" id="KW-0547">Nucleotide-binding</keyword>